<evidence type="ECO:0000259" key="7">
    <source>
        <dbReference type="PROSITE" id="PS50109"/>
    </source>
</evidence>
<dbReference type="Gene3D" id="3.30.450.20">
    <property type="entry name" value="PAS domain"/>
    <property type="match status" value="2"/>
</dbReference>
<dbReference type="PRINTS" id="PR00344">
    <property type="entry name" value="BCTRLSENSOR"/>
</dbReference>
<evidence type="ECO:0000256" key="2">
    <source>
        <dbReference type="ARBA" id="ARBA00012438"/>
    </source>
</evidence>
<dbReference type="InterPro" id="IPR001789">
    <property type="entry name" value="Sig_transdc_resp-reg_receiver"/>
</dbReference>
<dbReference type="SUPFAM" id="SSF52172">
    <property type="entry name" value="CheY-like"/>
    <property type="match status" value="1"/>
</dbReference>
<dbReference type="Proteomes" id="UP000520156">
    <property type="component" value="Unassembled WGS sequence"/>
</dbReference>
<accession>A0A7X1FAJ4</accession>
<dbReference type="Pfam" id="PF00072">
    <property type="entry name" value="Response_reg"/>
    <property type="match status" value="1"/>
</dbReference>
<dbReference type="Pfam" id="PF00512">
    <property type="entry name" value="HisKA"/>
    <property type="match status" value="1"/>
</dbReference>
<dbReference type="Gene3D" id="3.40.50.2300">
    <property type="match status" value="1"/>
</dbReference>
<dbReference type="EMBL" id="JACLAU010000047">
    <property type="protein sequence ID" value="MBC2653430.1"/>
    <property type="molecule type" value="Genomic_DNA"/>
</dbReference>
<feature type="domain" description="Response regulatory" evidence="8">
    <location>
        <begin position="625"/>
        <end position="740"/>
    </location>
</feature>
<dbReference type="InterPro" id="IPR011006">
    <property type="entry name" value="CheY-like_superfamily"/>
</dbReference>
<keyword evidence="5" id="KW-0418">Kinase</keyword>
<name>A0A7X1FAJ4_9SPHN</name>
<dbReference type="InterPro" id="IPR036097">
    <property type="entry name" value="HisK_dim/P_sf"/>
</dbReference>
<dbReference type="InterPro" id="IPR004358">
    <property type="entry name" value="Sig_transdc_His_kin-like_C"/>
</dbReference>
<dbReference type="InterPro" id="IPR003594">
    <property type="entry name" value="HATPase_dom"/>
</dbReference>
<reference evidence="9 10" key="1">
    <citation type="submission" date="2020-08" db="EMBL/GenBank/DDBJ databases">
        <title>The genome sequence of Novosphingobium flavum 4Y4.</title>
        <authorList>
            <person name="Liu Y."/>
        </authorList>
    </citation>
    <scope>NUCLEOTIDE SEQUENCE [LARGE SCALE GENOMIC DNA]</scope>
    <source>
        <strain evidence="9 10">4Y4</strain>
    </source>
</reference>
<dbReference type="SUPFAM" id="SSF47384">
    <property type="entry name" value="Homodimeric domain of signal transducing histidine kinase"/>
    <property type="match status" value="1"/>
</dbReference>
<evidence type="ECO:0000313" key="10">
    <source>
        <dbReference type="Proteomes" id="UP000520156"/>
    </source>
</evidence>
<evidence type="ECO:0000313" key="9">
    <source>
        <dbReference type="EMBL" id="MBC2653430.1"/>
    </source>
</evidence>
<proteinExistence type="predicted"/>
<sequence>MTDRAGDSATDRGRIAMLEARIAQLETINAALIDRVERASDVQGGAFSMFETAISLETLVRERTAALEDVLARLSQANAKLGVAHRDAEEARTRLRDAIESLDDGFALFDSQDRLIMCNAAYRRFWPEVAELPAEAPFSEVARVVAEGQRTIGALASPERWMAERVARHATADGVHVQALTDGRWLQINEIRTSEGGTVGIYTDITEVKAEDARERTRELAERNLALQATLDTLSEGVCLYDQSHNLVVSNGGLERILCLPPGDRREIATQVGLLAHCQRLGLEDPEVLDWRQAPGVRRRARARLGNRVVEIRSTPILPAGMAYSFDDITDRLRYEAELREAAETLERRVAERTTELETEVAERRAVEVQLLAAKTAAEHANRSKTSFLAAASHDLLQPLNAARLFVAALSERRLALPTRALVRQTGVALDSVEELLEALFEISRLDAGAVQPDITVFELDRMIGALRIEFAAQAKQAGLALDIPDTGLWVRSDFRMLRRVLQNFLSNALRYTTAGRVSVAVTCEDDEVRIAVRDTGRGIDPENFEAIFEEFRRIAHHKGPAGKGLGLAVVRRACQMLDHRVEVASEPGRGSEFAVRVPLAEAGQIETVPSGARGRTSSEDAGGTVLIIDNEDAILHGMQALLGRWGYTVLTAPSLAAARALDLPRRRPALIIADYHLDDGQRGDAAITALRADLGDLPALVISADRSDEVKASLAAQGIPMLHKPIKPGQLRALMRTMLGRGWTATKGESVAAE</sequence>
<organism evidence="9 10">
    <name type="scientific">Novosphingobium aerophilum</name>
    <dbReference type="NCBI Taxonomy" id="2839843"/>
    <lineage>
        <taxon>Bacteria</taxon>
        <taxon>Pseudomonadati</taxon>
        <taxon>Pseudomonadota</taxon>
        <taxon>Alphaproteobacteria</taxon>
        <taxon>Sphingomonadales</taxon>
        <taxon>Sphingomonadaceae</taxon>
        <taxon>Novosphingobium</taxon>
    </lineage>
</organism>
<dbReference type="CDD" id="cd00075">
    <property type="entry name" value="HATPase"/>
    <property type="match status" value="1"/>
</dbReference>
<evidence type="ECO:0000256" key="4">
    <source>
        <dbReference type="ARBA" id="ARBA00022679"/>
    </source>
</evidence>
<dbReference type="PANTHER" id="PTHR43047">
    <property type="entry name" value="TWO-COMPONENT HISTIDINE PROTEIN KINASE"/>
    <property type="match status" value="1"/>
</dbReference>
<dbReference type="InterPro" id="IPR035965">
    <property type="entry name" value="PAS-like_dom_sf"/>
</dbReference>
<dbReference type="Gene3D" id="3.30.565.10">
    <property type="entry name" value="Histidine kinase-like ATPase, C-terminal domain"/>
    <property type="match status" value="1"/>
</dbReference>
<dbReference type="GO" id="GO:0005886">
    <property type="term" value="C:plasma membrane"/>
    <property type="evidence" value="ECO:0007669"/>
    <property type="project" value="TreeGrafter"/>
</dbReference>
<dbReference type="SMART" id="SM00387">
    <property type="entry name" value="HATPase_c"/>
    <property type="match status" value="1"/>
</dbReference>
<protein>
    <recommendedName>
        <fullName evidence="2">histidine kinase</fullName>
        <ecNumber evidence="2">2.7.13.3</ecNumber>
    </recommendedName>
</protein>
<evidence type="ECO:0000256" key="1">
    <source>
        <dbReference type="ARBA" id="ARBA00000085"/>
    </source>
</evidence>
<dbReference type="SMART" id="SM00388">
    <property type="entry name" value="HisKA"/>
    <property type="match status" value="1"/>
</dbReference>
<feature type="domain" description="Histidine kinase" evidence="7">
    <location>
        <begin position="391"/>
        <end position="602"/>
    </location>
</feature>
<dbReference type="InterPro" id="IPR005467">
    <property type="entry name" value="His_kinase_dom"/>
</dbReference>
<dbReference type="PROSITE" id="PS50109">
    <property type="entry name" value="HIS_KIN"/>
    <property type="match status" value="1"/>
</dbReference>
<keyword evidence="10" id="KW-1185">Reference proteome</keyword>
<keyword evidence="4" id="KW-0808">Transferase</keyword>
<dbReference type="AlphaFoldDB" id="A0A7X1FAJ4"/>
<keyword evidence="3 6" id="KW-0597">Phosphoprotein</keyword>
<dbReference type="InterPro" id="IPR036890">
    <property type="entry name" value="HATPase_C_sf"/>
</dbReference>
<dbReference type="PROSITE" id="PS50110">
    <property type="entry name" value="RESPONSE_REGULATORY"/>
    <property type="match status" value="1"/>
</dbReference>
<gene>
    <name evidence="9" type="ORF">H7F49_17225</name>
</gene>
<dbReference type="FunFam" id="3.30.565.10:FF:000049">
    <property type="entry name" value="Two-component sensor histidine kinase"/>
    <property type="match status" value="1"/>
</dbReference>
<dbReference type="SUPFAM" id="SSF55785">
    <property type="entry name" value="PYP-like sensor domain (PAS domain)"/>
    <property type="match status" value="1"/>
</dbReference>
<comment type="caution">
    <text evidence="9">The sequence shown here is derived from an EMBL/GenBank/DDBJ whole genome shotgun (WGS) entry which is preliminary data.</text>
</comment>
<dbReference type="GO" id="GO:0000155">
    <property type="term" value="F:phosphorelay sensor kinase activity"/>
    <property type="evidence" value="ECO:0007669"/>
    <property type="project" value="InterPro"/>
</dbReference>
<comment type="catalytic activity">
    <reaction evidence="1">
        <text>ATP + protein L-histidine = ADP + protein N-phospho-L-histidine.</text>
        <dbReference type="EC" id="2.7.13.3"/>
    </reaction>
</comment>
<dbReference type="GO" id="GO:0009927">
    <property type="term" value="F:histidine phosphotransfer kinase activity"/>
    <property type="evidence" value="ECO:0007669"/>
    <property type="project" value="TreeGrafter"/>
</dbReference>
<dbReference type="CDD" id="cd00156">
    <property type="entry name" value="REC"/>
    <property type="match status" value="1"/>
</dbReference>
<evidence type="ECO:0000256" key="6">
    <source>
        <dbReference type="PROSITE-ProRule" id="PRU00169"/>
    </source>
</evidence>
<dbReference type="Pfam" id="PF12860">
    <property type="entry name" value="PAS_7"/>
    <property type="match status" value="2"/>
</dbReference>
<dbReference type="EC" id="2.7.13.3" evidence="2"/>
<feature type="modified residue" description="4-aspartylphosphate" evidence="6">
    <location>
        <position position="675"/>
    </location>
</feature>
<dbReference type="Gene3D" id="1.10.287.130">
    <property type="match status" value="1"/>
</dbReference>
<dbReference type="CDD" id="cd00082">
    <property type="entry name" value="HisKA"/>
    <property type="match status" value="1"/>
</dbReference>
<dbReference type="SUPFAM" id="SSF55874">
    <property type="entry name" value="ATPase domain of HSP90 chaperone/DNA topoisomerase II/histidine kinase"/>
    <property type="match status" value="1"/>
</dbReference>
<dbReference type="InterPro" id="IPR003661">
    <property type="entry name" value="HisK_dim/P_dom"/>
</dbReference>
<dbReference type="PANTHER" id="PTHR43047:SF9">
    <property type="entry name" value="HISTIDINE KINASE"/>
    <property type="match status" value="1"/>
</dbReference>
<dbReference type="NCBIfam" id="NF041832">
    <property type="entry name" value="near_NosP_CTERM"/>
    <property type="match status" value="1"/>
</dbReference>
<evidence type="ECO:0000259" key="8">
    <source>
        <dbReference type="PROSITE" id="PS50110"/>
    </source>
</evidence>
<evidence type="ECO:0000256" key="5">
    <source>
        <dbReference type="ARBA" id="ARBA00022777"/>
    </source>
</evidence>
<dbReference type="Pfam" id="PF02518">
    <property type="entry name" value="HATPase_c"/>
    <property type="match status" value="1"/>
</dbReference>
<evidence type="ECO:0000256" key="3">
    <source>
        <dbReference type="ARBA" id="ARBA00022553"/>
    </source>
</evidence>
<dbReference type="SMART" id="SM00448">
    <property type="entry name" value="REC"/>
    <property type="match status" value="1"/>
</dbReference>